<protein>
    <submittedName>
        <fullName evidence="1">DNA polymerase III, delta' subunit</fullName>
    </submittedName>
</protein>
<dbReference type="GeneID" id="96866538"/>
<dbReference type="GO" id="GO:0006261">
    <property type="term" value="P:DNA-templated DNA replication"/>
    <property type="evidence" value="ECO:0007669"/>
    <property type="project" value="TreeGrafter"/>
</dbReference>
<dbReference type="Pfam" id="PF13177">
    <property type="entry name" value="DNA_pol3_delta2"/>
    <property type="match status" value="1"/>
</dbReference>
<dbReference type="InterPro" id="IPR027417">
    <property type="entry name" value="P-loop_NTPase"/>
</dbReference>
<dbReference type="PANTHER" id="PTHR11669">
    <property type="entry name" value="REPLICATION FACTOR C / DNA POLYMERASE III GAMMA-TAU SUBUNIT"/>
    <property type="match status" value="1"/>
</dbReference>
<evidence type="ECO:0000313" key="1">
    <source>
        <dbReference type="EMBL" id="KFB07693.1"/>
    </source>
</evidence>
<reference evidence="1 2" key="1">
    <citation type="journal article" date="2014" name="PLoS ONE">
        <title>Reduction of Hydrogen Peroxide Accumulation and Toxicity by a Catalase from Mycoplasma iowae.</title>
        <authorList>
            <person name="Pritchard R.E."/>
            <person name="Prassinos A.J."/>
            <person name="Osborne J.D."/>
            <person name="Raviv Z."/>
            <person name="Balish M.F."/>
        </authorList>
    </citation>
    <scope>NUCLEOTIDE SEQUENCE [LARGE SCALE GENOMIC DNA]</scope>
    <source>
        <strain evidence="1 2">DK-CPA</strain>
    </source>
</reference>
<proteinExistence type="predicted"/>
<dbReference type="AlphaFoldDB" id="A0A084U407"/>
<accession>A0A084U407</accession>
<dbReference type="SUPFAM" id="SSF52540">
    <property type="entry name" value="P-loop containing nucleoside triphosphate hydrolases"/>
    <property type="match status" value="1"/>
</dbReference>
<evidence type="ECO:0000313" key="2">
    <source>
        <dbReference type="Proteomes" id="UP000028523"/>
    </source>
</evidence>
<organism evidence="1 2">
    <name type="scientific">Malacoplasma iowae DK-CPA</name>
    <dbReference type="NCBI Taxonomy" id="1394179"/>
    <lineage>
        <taxon>Bacteria</taxon>
        <taxon>Bacillati</taxon>
        <taxon>Mycoplasmatota</taxon>
        <taxon>Mycoplasmoidales</taxon>
        <taxon>Mycoplasmoidaceae</taxon>
        <taxon>Malacoplasma</taxon>
    </lineage>
</organism>
<dbReference type="PANTHER" id="PTHR11669:SF8">
    <property type="entry name" value="DNA POLYMERASE III SUBUNIT DELTA"/>
    <property type="match status" value="1"/>
</dbReference>
<sequence length="282" mass="32475">MNKNQIVNFLSKNKTSPIIFLEAPYSDVNSVLYGYIKSINCLNKSSGFFCGDCLQCKKIDNKSYFDLIELNGFQKNIIKEDVVQSIEKFKASALESTGNKFLIIKGIENANKSVCNSLLASIENPKTSTYYLFVSRNLEKIIPTIKSRCQILSLGSDKDQLIDRLMTLGINGTKIDKLLKMYNYYEDILISIENGEFEKIDSLYTRIIENNNDFANLKFILDDFKKLNHFEIELLINYFFNQSQSIKKIKLSELINDCRLKLNKTLIYNSLINIVHDRGNNE</sequence>
<dbReference type="RefSeq" id="WP_004025114.1">
    <property type="nucleotide sequence ID" value="NZ_AWQU01000071.1"/>
</dbReference>
<dbReference type="InterPro" id="IPR050238">
    <property type="entry name" value="DNA_Rep/Repair_Clamp_Loader"/>
</dbReference>
<keyword evidence="2" id="KW-1185">Reference proteome</keyword>
<name>A0A084U407_MALIO</name>
<comment type="caution">
    <text evidence="1">The sequence shown here is derived from an EMBL/GenBank/DDBJ whole genome shotgun (WGS) entry which is preliminary data.</text>
</comment>
<dbReference type="Proteomes" id="UP000028523">
    <property type="component" value="Unassembled WGS sequence"/>
</dbReference>
<gene>
    <name evidence="1" type="primary">holB</name>
    <name evidence="1" type="ORF">P271_545</name>
</gene>
<dbReference type="Gene3D" id="3.40.50.300">
    <property type="entry name" value="P-loop containing nucleotide triphosphate hydrolases"/>
    <property type="match status" value="1"/>
</dbReference>
<dbReference type="EMBL" id="AWQU01000071">
    <property type="protein sequence ID" value="KFB07693.1"/>
    <property type="molecule type" value="Genomic_DNA"/>
</dbReference>